<dbReference type="GO" id="GO:0160105">
    <property type="term" value="F:tRNA (adenine(22)-N1)-methyltransferase activity"/>
    <property type="evidence" value="ECO:0007669"/>
    <property type="project" value="UniProtKB-EC"/>
</dbReference>
<dbReference type="Gene3D" id="1.10.287.1890">
    <property type="match status" value="1"/>
</dbReference>
<keyword evidence="2" id="KW-0489">Methyltransferase</keyword>
<dbReference type="InterPro" id="IPR029063">
    <property type="entry name" value="SAM-dependent_MTases_sf"/>
</dbReference>
<dbReference type="EMBL" id="BKAV01000007">
    <property type="protein sequence ID" value="GEP99986.1"/>
    <property type="molecule type" value="Genomic_DNA"/>
</dbReference>
<dbReference type="Pfam" id="PF04816">
    <property type="entry name" value="TrmK"/>
    <property type="match status" value="1"/>
</dbReference>
<dbReference type="PANTHER" id="PTHR38451:SF1">
    <property type="entry name" value="TRNA (ADENINE(22)-N(1))-METHYLTRANSFERASE"/>
    <property type="match status" value="1"/>
</dbReference>
<evidence type="ECO:0000313" key="1">
    <source>
        <dbReference type="EMBL" id="GEP99986.1"/>
    </source>
</evidence>
<name>A0A2T7BUQ8_9STAP</name>
<dbReference type="Proteomes" id="UP000254956">
    <property type="component" value="Unassembled WGS sequence"/>
</dbReference>
<evidence type="ECO:0000313" key="4">
    <source>
        <dbReference type="Proteomes" id="UP000321598"/>
    </source>
</evidence>
<dbReference type="GeneID" id="97287646"/>
<reference evidence="1 4" key="2">
    <citation type="submission" date="2019-07" db="EMBL/GenBank/DDBJ databases">
        <title>Whole genome shotgun sequence of Staphylococcus arlettae NBRC 109765.</title>
        <authorList>
            <person name="Hosoyama A."/>
            <person name="Uohara A."/>
            <person name="Ohji S."/>
            <person name="Ichikawa N."/>
        </authorList>
    </citation>
    <scope>NUCLEOTIDE SEQUENCE [LARGE SCALE GENOMIC DNA]</scope>
    <source>
        <strain evidence="1 4">NBRC 109765</strain>
    </source>
</reference>
<dbReference type="GO" id="GO:0032259">
    <property type="term" value="P:methylation"/>
    <property type="evidence" value="ECO:0007669"/>
    <property type="project" value="UniProtKB-KW"/>
</dbReference>
<dbReference type="RefSeq" id="WP_002509776.1">
    <property type="nucleotide sequence ID" value="NZ_AP019698.1"/>
</dbReference>
<dbReference type="AlphaFoldDB" id="A0A2T7BUQ8"/>
<protein>
    <submittedName>
        <fullName evidence="1 2">Methyltransferase</fullName>
        <ecNumber evidence="2">2.1.1.217</ecNumber>
    </submittedName>
</protein>
<reference evidence="2 3" key="1">
    <citation type="submission" date="2018-06" db="EMBL/GenBank/DDBJ databases">
        <authorList>
            <consortium name="Pathogen Informatics"/>
            <person name="Doyle S."/>
        </authorList>
    </citation>
    <scope>NUCLEOTIDE SEQUENCE [LARGE SCALE GENOMIC DNA]</scope>
    <source>
        <strain evidence="2 3">NCTC12413</strain>
    </source>
</reference>
<evidence type="ECO:0000313" key="2">
    <source>
        <dbReference type="EMBL" id="SUJ18891.1"/>
    </source>
</evidence>
<dbReference type="PANTHER" id="PTHR38451">
    <property type="entry name" value="TRNA (ADENINE(22)-N(1))-METHYLTRANSFERASE"/>
    <property type="match status" value="1"/>
</dbReference>
<dbReference type="Gene3D" id="3.40.50.150">
    <property type="entry name" value="Vaccinia Virus protein VP39"/>
    <property type="match status" value="1"/>
</dbReference>
<sequence length="225" mass="25435">MIQINQRLKKVSEYIKGDYLADIGSDHAYLPIYAIENNLTARAIAGEVIRGPFDASVKNVRAHGLESVISVELGDGLTVLKTDNAITSITICGMGGPLITKILRAGQEKLTNRPRLILQSNIQSQPIRVLLQQLNYTIVDEVLMTEKGHTYEIIVADYSPEIKNLSLLELKFGPILLSQKSELFYQKWERELTALEHILTQLNQTTHRERITEIENEIQMIKEVL</sequence>
<proteinExistence type="predicted"/>
<evidence type="ECO:0000313" key="3">
    <source>
        <dbReference type="Proteomes" id="UP000254956"/>
    </source>
</evidence>
<keyword evidence="2" id="KW-0808">Transferase</keyword>
<accession>A0A2T7BUQ8</accession>
<dbReference type="SUPFAM" id="SSF53335">
    <property type="entry name" value="S-adenosyl-L-methionine-dependent methyltransferases"/>
    <property type="match status" value="1"/>
</dbReference>
<dbReference type="STRING" id="1212545.SARL_05183"/>
<keyword evidence="4" id="KW-1185">Reference proteome</keyword>
<organism evidence="2 3">
    <name type="scientific">Staphylococcus arlettae</name>
    <dbReference type="NCBI Taxonomy" id="29378"/>
    <lineage>
        <taxon>Bacteria</taxon>
        <taxon>Bacillati</taxon>
        <taxon>Bacillota</taxon>
        <taxon>Bacilli</taxon>
        <taxon>Bacillales</taxon>
        <taxon>Staphylococcaceae</taxon>
        <taxon>Staphylococcus</taxon>
    </lineage>
</organism>
<dbReference type="Proteomes" id="UP000321598">
    <property type="component" value="Unassembled WGS sequence"/>
</dbReference>
<dbReference type="EC" id="2.1.1.217" evidence="2"/>
<dbReference type="OrthoDB" id="5881184at2"/>
<gene>
    <name evidence="2" type="primary">trmK</name>
    <name evidence="2" type="ORF">NCTC12413_01370</name>
    <name evidence="1" type="ORF">SAR03_10240</name>
</gene>
<dbReference type="PIRSF" id="PIRSF018637">
    <property type="entry name" value="TrmK"/>
    <property type="match status" value="1"/>
</dbReference>
<dbReference type="InterPro" id="IPR006901">
    <property type="entry name" value="TrmK"/>
</dbReference>
<dbReference type="EMBL" id="UGZE01000001">
    <property type="protein sequence ID" value="SUJ18891.1"/>
    <property type="molecule type" value="Genomic_DNA"/>
</dbReference>